<reference evidence="7" key="1">
    <citation type="journal article" date="2021" name="bioRxiv">
        <title>Unraveling nitrogen, sulfur and carbon metabolic pathways and microbial community transcriptional responses to substrate deprivation and toxicity stresses in a bioreactor mimicking anoxic brackish coastal sediment conditions.</title>
        <authorList>
            <person name="Martins P.D."/>
            <person name="Echeveste M.J."/>
            <person name="Arshad A."/>
            <person name="Kurth J."/>
            <person name="Ouboter H."/>
            <person name="Jetten M.S.M."/>
            <person name="Welte C.U."/>
        </authorList>
    </citation>
    <scope>NUCLEOTIDE SEQUENCE</scope>
    <source>
        <strain evidence="7">MAG_39</strain>
    </source>
</reference>
<keyword evidence="2" id="KW-0396">Initiation factor</keyword>
<evidence type="ECO:0000256" key="1">
    <source>
        <dbReference type="ARBA" id="ARBA00007733"/>
    </source>
</evidence>
<evidence type="ECO:0000313" key="7">
    <source>
        <dbReference type="EMBL" id="MBZ0157670.1"/>
    </source>
</evidence>
<evidence type="ECO:0000256" key="2">
    <source>
        <dbReference type="ARBA" id="ARBA00022540"/>
    </source>
</evidence>
<dbReference type="InterPro" id="IPR023115">
    <property type="entry name" value="TIF_IF2_dom3"/>
</dbReference>
<accession>A0A953JEG6</accession>
<dbReference type="InterPro" id="IPR009000">
    <property type="entry name" value="Transl_B-barrel_sf"/>
</dbReference>
<name>A0A953JEG6_9BACT</name>
<dbReference type="GO" id="GO:0003743">
    <property type="term" value="F:translation initiation factor activity"/>
    <property type="evidence" value="ECO:0007669"/>
    <property type="project" value="UniProtKB-KW"/>
</dbReference>
<dbReference type="InterPro" id="IPR036925">
    <property type="entry name" value="TIF_IF2_dom3_sf"/>
</dbReference>
<keyword evidence="4" id="KW-0648">Protein biosynthesis</keyword>
<dbReference type="InterPro" id="IPR015760">
    <property type="entry name" value="TIF_IF2"/>
</dbReference>
<dbReference type="EMBL" id="JAIOIV010000126">
    <property type="protein sequence ID" value="MBZ0157670.1"/>
    <property type="molecule type" value="Genomic_DNA"/>
</dbReference>
<dbReference type="FunFam" id="3.40.50.10050:FF:000001">
    <property type="entry name" value="Translation initiation factor IF-2"/>
    <property type="match status" value="1"/>
</dbReference>
<dbReference type="SUPFAM" id="SSF52156">
    <property type="entry name" value="Initiation factor IF2/eIF5b, domain 3"/>
    <property type="match status" value="1"/>
</dbReference>
<dbReference type="SUPFAM" id="SSF50447">
    <property type="entry name" value="Translation proteins"/>
    <property type="match status" value="1"/>
</dbReference>
<organism evidence="7 8">
    <name type="scientific">Candidatus Nitrobium versatile</name>
    <dbReference type="NCBI Taxonomy" id="2884831"/>
    <lineage>
        <taxon>Bacteria</taxon>
        <taxon>Pseudomonadati</taxon>
        <taxon>Nitrospirota</taxon>
        <taxon>Nitrospiria</taxon>
        <taxon>Nitrospirales</taxon>
        <taxon>Nitrospiraceae</taxon>
        <taxon>Candidatus Nitrobium</taxon>
    </lineage>
</organism>
<gene>
    <name evidence="7" type="ORF">K8I29_15850</name>
</gene>
<proteinExistence type="inferred from homology"/>
<dbReference type="Pfam" id="PF11987">
    <property type="entry name" value="IF-2"/>
    <property type="match status" value="1"/>
</dbReference>
<comment type="caution">
    <text evidence="7">The sequence shown here is derived from an EMBL/GenBank/DDBJ whole genome shotgun (WGS) entry which is preliminary data.</text>
</comment>
<reference evidence="7" key="2">
    <citation type="submission" date="2021-08" db="EMBL/GenBank/DDBJ databases">
        <authorList>
            <person name="Dalcin Martins P."/>
        </authorList>
    </citation>
    <scope>NUCLEOTIDE SEQUENCE</scope>
    <source>
        <strain evidence="7">MAG_39</strain>
    </source>
</reference>
<dbReference type="PANTHER" id="PTHR43381">
    <property type="entry name" value="TRANSLATION INITIATION FACTOR IF-2-RELATED"/>
    <property type="match status" value="1"/>
</dbReference>
<protein>
    <recommendedName>
        <fullName evidence="6">Translation initiation factor IF- 2 domain-containing protein</fullName>
    </recommendedName>
</protein>
<feature type="domain" description="Translation initiation factor IF- 2" evidence="6">
    <location>
        <begin position="15"/>
        <end position="111"/>
    </location>
</feature>
<evidence type="ECO:0000313" key="8">
    <source>
        <dbReference type="Proteomes" id="UP000705867"/>
    </source>
</evidence>
<comment type="similarity">
    <text evidence="1">Belongs to the TRAFAC class translation factor GTPase superfamily. Classic translation factor GTPase family. IF-2 subfamily.</text>
</comment>
<keyword evidence="3" id="KW-0547">Nucleotide-binding</keyword>
<sequence length="232" mass="25446">MVKTVKKPAAPLLTEKKKPKLEIVLKGDSMGSVEAVTKGIASLSTPAVAISIIHSGIGDISKSDVLFAETASRLIIGFQVGVTHSLDKILREHRIEVRLYQVIYRLLEDIKAIADSLVPHEPEEQIIGFGKIIALFKSSRKGIIIGSEVQEGFLAVGERFRIITAMGPVYQGTIESLHRGDVAVQKAVPRQQVGIRIKDFNKAKVGDLVESFRPPPPEKGRTWEPTGQIIRK</sequence>
<keyword evidence="5" id="KW-0342">GTP-binding</keyword>
<dbReference type="GO" id="GO:0005525">
    <property type="term" value="F:GTP binding"/>
    <property type="evidence" value="ECO:0007669"/>
    <property type="project" value="UniProtKB-KW"/>
</dbReference>
<evidence type="ECO:0000256" key="3">
    <source>
        <dbReference type="ARBA" id="ARBA00022741"/>
    </source>
</evidence>
<dbReference type="GO" id="GO:0005737">
    <property type="term" value="C:cytoplasm"/>
    <property type="evidence" value="ECO:0007669"/>
    <property type="project" value="TreeGrafter"/>
</dbReference>
<evidence type="ECO:0000256" key="5">
    <source>
        <dbReference type="ARBA" id="ARBA00023134"/>
    </source>
</evidence>
<evidence type="ECO:0000256" key="4">
    <source>
        <dbReference type="ARBA" id="ARBA00022917"/>
    </source>
</evidence>
<evidence type="ECO:0000259" key="6">
    <source>
        <dbReference type="Pfam" id="PF11987"/>
    </source>
</evidence>
<dbReference type="Gene3D" id="3.40.50.10050">
    <property type="entry name" value="Translation initiation factor IF- 2, domain 3"/>
    <property type="match status" value="1"/>
</dbReference>
<dbReference type="PANTHER" id="PTHR43381:SF5">
    <property type="entry name" value="TR-TYPE G DOMAIN-CONTAINING PROTEIN"/>
    <property type="match status" value="1"/>
</dbReference>
<dbReference type="Gene3D" id="2.40.30.10">
    <property type="entry name" value="Translation factors"/>
    <property type="match status" value="1"/>
</dbReference>
<dbReference type="AlphaFoldDB" id="A0A953JEG6"/>
<dbReference type="Proteomes" id="UP000705867">
    <property type="component" value="Unassembled WGS sequence"/>
</dbReference>